<dbReference type="EMBL" id="WKPI01000029">
    <property type="protein sequence ID" value="MSC34220.1"/>
    <property type="molecule type" value="Genomic_DNA"/>
</dbReference>
<dbReference type="Proteomes" id="UP000480929">
    <property type="component" value="Unassembled WGS sequence"/>
</dbReference>
<dbReference type="InterPro" id="IPR010799">
    <property type="entry name" value="MlrC_C"/>
</dbReference>
<sequence>MKILIGQFINEANANIPVKDEITTFDIAFGDELIEKMQVGDLFESAGIEIIPSVYAVSGASGVIKRHTFDYIEACFVNAVKEHLHEIDGIYLMLHGASEVEGLGSGDHHILKTIRELVGPYIPITVACDPHGNLCEEYVHATTAIRSYRESPHTDSRDTWRKMAQMAIDLVKNRQNIHSVYRKLPMILGGEQSVSADEPVRSINAYMNELEIDPRILSCSWHVGYIRHDCDVAGCGIVVVPATEADQQYAETIADQLAAYVWDKRHEFHYTGTTAKPEAALQMALEFDGRPFVITDSGDNTTSGATGWNTFILRQALAVKNLEKTILFASICDPKTVDQLETTAIGETAQIELGMGYDAMSEKVALKVSVKAKGEIVRPIGIGSEDIVKTFGKCVLVHVEGTTIDIIIANHRQSYAHAIQFEKAGADWMNYDITVVKQGYIFPYLKEQAKGYVMSLTDGATPQDTASIPFKRIMRPMFPVDQI</sequence>
<comment type="caution">
    <text evidence="3">The sequence shown here is derived from an EMBL/GenBank/DDBJ whole genome shotgun (WGS) entry which is preliminary data.</text>
</comment>
<evidence type="ECO:0000313" key="5">
    <source>
        <dbReference type="Proteomes" id="UP000433575"/>
    </source>
</evidence>
<organism evidence="3 5">
    <name type="scientific">Holdemania massiliensis</name>
    <dbReference type="NCBI Taxonomy" id="1468449"/>
    <lineage>
        <taxon>Bacteria</taxon>
        <taxon>Bacillati</taxon>
        <taxon>Bacillota</taxon>
        <taxon>Erysipelotrichia</taxon>
        <taxon>Erysipelotrichales</taxon>
        <taxon>Erysipelotrichaceae</taxon>
        <taxon>Holdemania</taxon>
    </lineage>
</organism>
<evidence type="ECO:0000259" key="1">
    <source>
        <dbReference type="Pfam" id="PF07171"/>
    </source>
</evidence>
<dbReference type="Pfam" id="PF07364">
    <property type="entry name" value="DUF1485"/>
    <property type="match status" value="1"/>
</dbReference>
<keyword evidence="6" id="KW-1185">Reference proteome</keyword>
<evidence type="ECO:0000313" key="3">
    <source>
        <dbReference type="EMBL" id="MSA90490.1"/>
    </source>
</evidence>
<feature type="domain" description="Microcystin LR degradation protein MlrC C-terminal" evidence="1">
    <location>
        <begin position="294"/>
        <end position="472"/>
    </location>
</feature>
<dbReference type="GeneID" id="42456909"/>
<feature type="domain" description="Microcystin LR degradation protein MlrC N-terminal" evidence="2">
    <location>
        <begin position="2"/>
        <end position="284"/>
    </location>
</feature>
<evidence type="ECO:0000259" key="2">
    <source>
        <dbReference type="Pfam" id="PF07364"/>
    </source>
</evidence>
<dbReference type="RefSeq" id="WP_020225096.1">
    <property type="nucleotide sequence ID" value="NZ_AP031450.1"/>
</dbReference>
<reference evidence="5 6" key="1">
    <citation type="journal article" date="2019" name="Nat. Med.">
        <title>A library of human gut bacterial isolates paired with longitudinal multiomics data enables mechanistic microbiome research.</title>
        <authorList>
            <person name="Poyet M."/>
            <person name="Groussin M."/>
            <person name="Gibbons S.M."/>
            <person name="Avila-Pacheco J."/>
            <person name="Jiang X."/>
            <person name="Kearney S.M."/>
            <person name="Perrotta A.R."/>
            <person name="Berdy B."/>
            <person name="Zhao S."/>
            <person name="Lieberman T.D."/>
            <person name="Swanson P.K."/>
            <person name="Smith M."/>
            <person name="Roesemann S."/>
            <person name="Alexander J.E."/>
            <person name="Rich S.A."/>
            <person name="Livny J."/>
            <person name="Vlamakis H."/>
            <person name="Clish C."/>
            <person name="Bullock K."/>
            <person name="Deik A."/>
            <person name="Scott J."/>
            <person name="Pierce K.A."/>
            <person name="Xavier R.J."/>
            <person name="Alm E.J."/>
        </authorList>
    </citation>
    <scope>NUCLEOTIDE SEQUENCE [LARGE SCALE GENOMIC DNA]</scope>
    <source>
        <strain evidence="3 5">BIOML-A4</strain>
        <strain evidence="4 6">BIOML-A5</strain>
    </source>
</reference>
<evidence type="ECO:0000313" key="4">
    <source>
        <dbReference type="EMBL" id="MSC34220.1"/>
    </source>
</evidence>
<gene>
    <name evidence="4" type="ORF">GKD88_13925</name>
    <name evidence="3" type="ORF">GKE08_14255</name>
</gene>
<dbReference type="InterPro" id="IPR015995">
    <property type="entry name" value="MlrC_N"/>
</dbReference>
<protein>
    <submittedName>
        <fullName evidence="3">Microcystin degradation protein MlrC</fullName>
    </submittedName>
</protein>
<name>A0A6N7SA45_9FIRM</name>
<proteinExistence type="predicted"/>
<dbReference type="Pfam" id="PF07171">
    <property type="entry name" value="MlrC_C"/>
    <property type="match status" value="1"/>
</dbReference>
<accession>A0A6N7SA45</accession>
<dbReference type="Proteomes" id="UP000433575">
    <property type="component" value="Unassembled WGS sequence"/>
</dbReference>
<dbReference type="OrthoDB" id="9815420at2"/>
<dbReference type="AlphaFoldDB" id="A0A6N7SA45"/>
<dbReference type="EMBL" id="WKPJ01000027">
    <property type="protein sequence ID" value="MSA90490.1"/>
    <property type="molecule type" value="Genomic_DNA"/>
</dbReference>
<evidence type="ECO:0000313" key="6">
    <source>
        <dbReference type="Proteomes" id="UP000480929"/>
    </source>
</evidence>